<organism evidence="8 9">
    <name type="scientific">Fibrella forsythiae</name>
    <dbReference type="NCBI Taxonomy" id="2817061"/>
    <lineage>
        <taxon>Bacteria</taxon>
        <taxon>Pseudomonadati</taxon>
        <taxon>Bacteroidota</taxon>
        <taxon>Cytophagia</taxon>
        <taxon>Cytophagales</taxon>
        <taxon>Spirosomataceae</taxon>
        <taxon>Fibrella</taxon>
    </lineage>
</organism>
<keyword evidence="9" id="KW-1185">Reference proteome</keyword>
<sequence length="723" mass="80648">MVRLFLLGVLFNAFSAGAAPVRTADNIHIDQFGYRSLSGKVAVISNPVQGFNASQPFAPSTGANQYELRRWQDDAVILRGTLSVWNNGNTDATSGDKAWWFDFSSVQVLGSYYVYDVGQQVGSYRFEIHDEVYNNLLRTAVRMFFYNRCNFEKKAQFAGANWADGASFVGPNQDPSARSIRDRTNAATARDLSGGWWDAGDYNKYTTFAAKPVHQLLDAYDQKPTIWTDDLNLPESGNGVPDLLDEVKWELDWLRKMQNTDGSAIIKMGLVANAPGSSLPPSTDTRPRYYYPEKSTAAAIAIAGMFAHAALVYDKIPSQKAYAAELRRLAILGFDWYENTPTKNTNIDDGTIEAGDADWDEAEQKKARVTAATYLYALTGEVRYRQIVDDNYRLIGVLGWWGPYETVHGDALLYYTQLPGATATVAQTIIARKLSDGKQLDLYRPTAQADAYRAYMPEAQYHWGSNQIRADFANINFDLVQYRIDPSGNDYYRQRAEDLLHALHGVNPLNIVYLTNMRQLGAEKSATRIYHSWFGDKTDWAEAETSAKGGPPPGYIPGGPNKSYQPGQGTCLLTPPCNQPTQKSYRDWNVTWPDASWSVTEPGIYYQSAYVKALSRFVDTPTKYELPVNPVVVITATEPENGLFNLFPNPTSSNLTVLFTTEQAGDCVFTITDVLGRSVNQIRYTSRAGSNRVQLSVQQLPAGTYLIRCQLGQQEVVRKVSVL</sequence>
<evidence type="ECO:0000256" key="2">
    <source>
        <dbReference type="ARBA" id="ARBA00023277"/>
    </source>
</evidence>
<dbReference type="Gene3D" id="2.60.40.10">
    <property type="entry name" value="Immunoglobulins"/>
    <property type="match status" value="1"/>
</dbReference>
<evidence type="ECO:0000256" key="1">
    <source>
        <dbReference type="ARBA" id="ARBA00007072"/>
    </source>
</evidence>
<dbReference type="EMBL" id="JAFMYW010000010">
    <property type="protein sequence ID" value="MBO0952133.1"/>
    <property type="molecule type" value="Genomic_DNA"/>
</dbReference>
<dbReference type="CDD" id="cd02850">
    <property type="entry name" value="E_set_Cellulase_N"/>
    <property type="match status" value="1"/>
</dbReference>
<dbReference type="NCBIfam" id="TIGR04183">
    <property type="entry name" value="Por_Secre_tail"/>
    <property type="match status" value="1"/>
</dbReference>
<feature type="chain" id="PRO_5046309135" evidence="4">
    <location>
        <begin position="19"/>
        <end position="723"/>
    </location>
</feature>
<dbReference type="InterPro" id="IPR026444">
    <property type="entry name" value="Secre_tail"/>
</dbReference>
<accession>A0ABS3JQ55</accession>
<keyword evidence="3" id="KW-0624">Polysaccharide degradation</keyword>
<dbReference type="Pfam" id="PF02927">
    <property type="entry name" value="CelD_N"/>
    <property type="match status" value="1"/>
</dbReference>
<dbReference type="Gene3D" id="1.50.10.10">
    <property type="match status" value="1"/>
</dbReference>
<dbReference type="InterPro" id="IPR008928">
    <property type="entry name" value="6-hairpin_glycosidase_sf"/>
</dbReference>
<dbReference type="SUPFAM" id="SSF48208">
    <property type="entry name" value="Six-hairpin glycosidases"/>
    <property type="match status" value="1"/>
</dbReference>
<name>A0ABS3JQ55_9BACT</name>
<dbReference type="InterPro" id="IPR004197">
    <property type="entry name" value="Cellulase_Ig-like"/>
</dbReference>
<evidence type="ECO:0000259" key="5">
    <source>
        <dbReference type="Pfam" id="PF00759"/>
    </source>
</evidence>
<dbReference type="Pfam" id="PF18962">
    <property type="entry name" value="Por_Secre_tail"/>
    <property type="match status" value="1"/>
</dbReference>
<feature type="domain" description="Cellulase Ig-like" evidence="6">
    <location>
        <begin position="23"/>
        <end position="114"/>
    </location>
</feature>
<keyword evidence="4" id="KW-0732">Signal</keyword>
<evidence type="ECO:0000313" key="8">
    <source>
        <dbReference type="EMBL" id="MBO0952133.1"/>
    </source>
</evidence>
<keyword evidence="8" id="KW-0378">Hydrolase</keyword>
<evidence type="ECO:0000256" key="3">
    <source>
        <dbReference type="ARBA" id="ARBA00023326"/>
    </source>
</evidence>
<dbReference type="GO" id="GO:0016787">
    <property type="term" value="F:hydrolase activity"/>
    <property type="evidence" value="ECO:0007669"/>
    <property type="project" value="UniProtKB-KW"/>
</dbReference>
<dbReference type="RefSeq" id="WP_207332088.1">
    <property type="nucleotide sequence ID" value="NZ_JAFMYW010000010.1"/>
</dbReference>
<feature type="signal peptide" evidence="4">
    <location>
        <begin position="1"/>
        <end position="18"/>
    </location>
</feature>
<reference evidence="8 9" key="1">
    <citation type="submission" date="2021-03" db="EMBL/GenBank/DDBJ databases">
        <title>Fibrella sp. HMF5405 genome sequencing and assembly.</title>
        <authorList>
            <person name="Kang H."/>
            <person name="Kim H."/>
            <person name="Bae S."/>
            <person name="Joh K."/>
        </authorList>
    </citation>
    <scope>NUCLEOTIDE SEQUENCE [LARGE SCALE GENOMIC DNA]</scope>
    <source>
        <strain evidence="8 9">HMF5405</strain>
    </source>
</reference>
<evidence type="ECO:0000259" key="6">
    <source>
        <dbReference type="Pfam" id="PF02927"/>
    </source>
</evidence>
<comment type="caution">
    <text evidence="8">The sequence shown here is derived from an EMBL/GenBank/DDBJ whole genome shotgun (WGS) entry which is preliminary data.</text>
</comment>
<feature type="domain" description="Glycoside hydrolase family 9" evidence="5">
    <location>
        <begin position="133"/>
        <end position="614"/>
    </location>
</feature>
<keyword evidence="2" id="KW-0119">Carbohydrate metabolism</keyword>
<proteinExistence type="inferred from homology"/>
<gene>
    <name evidence="8" type="ORF">J2I46_26365</name>
</gene>
<evidence type="ECO:0000259" key="7">
    <source>
        <dbReference type="Pfam" id="PF18962"/>
    </source>
</evidence>
<feature type="domain" description="Secretion system C-terminal sorting" evidence="7">
    <location>
        <begin position="646"/>
        <end position="722"/>
    </location>
</feature>
<dbReference type="InterPro" id="IPR014756">
    <property type="entry name" value="Ig_E-set"/>
</dbReference>
<dbReference type="Proteomes" id="UP000664628">
    <property type="component" value="Unassembled WGS sequence"/>
</dbReference>
<evidence type="ECO:0000313" key="9">
    <source>
        <dbReference type="Proteomes" id="UP000664628"/>
    </source>
</evidence>
<dbReference type="Pfam" id="PF00759">
    <property type="entry name" value="Glyco_hydro_9"/>
    <property type="match status" value="1"/>
</dbReference>
<dbReference type="SUPFAM" id="SSF81296">
    <property type="entry name" value="E set domains"/>
    <property type="match status" value="1"/>
</dbReference>
<dbReference type="InterPro" id="IPR013783">
    <property type="entry name" value="Ig-like_fold"/>
</dbReference>
<dbReference type="InterPro" id="IPR012341">
    <property type="entry name" value="6hp_glycosidase-like_sf"/>
</dbReference>
<evidence type="ECO:0000256" key="4">
    <source>
        <dbReference type="SAM" id="SignalP"/>
    </source>
</evidence>
<protein>
    <submittedName>
        <fullName evidence="8">Glycoside hydrolase family 9 protein</fullName>
    </submittedName>
</protein>
<comment type="similarity">
    <text evidence="1">Belongs to the glycosyl hydrolase 9 (cellulase E) family.</text>
</comment>
<dbReference type="InterPro" id="IPR001701">
    <property type="entry name" value="Glyco_hydro_9"/>
</dbReference>